<dbReference type="PANTHER" id="PTHR30087">
    <property type="entry name" value="INNER MEMBRANE PROTEIN"/>
    <property type="match status" value="1"/>
</dbReference>
<dbReference type="EMBL" id="CP017253">
    <property type="protein sequence ID" value="AOR23962.1"/>
    <property type="molecule type" value="Genomic_DNA"/>
</dbReference>
<name>A0A1D7XKU5_9CLOT</name>
<dbReference type="Proteomes" id="UP000094652">
    <property type="component" value="Chromosome"/>
</dbReference>
<dbReference type="KEGG" id="ctae:BGI42_09580"/>
<dbReference type="RefSeq" id="WP_069680102.1">
    <property type="nucleotide sequence ID" value="NZ_CP017253.2"/>
</dbReference>
<organism evidence="1 2">
    <name type="scientific">Clostridium taeniosporum</name>
    <dbReference type="NCBI Taxonomy" id="394958"/>
    <lineage>
        <taxon>Bacteria</taxon>
        <taxon>Bacillati</taxon>
        <taxon>Bacillota</taxon>
        <taxon>Clostridia</taxon>
        <taxon>Eubacteriales</taxon>
        <taxon>Clostridiaceae</taxon>
        <taxon>Clostridium</taxon>
    </lineage>
</organism>
<evidence type="ECO:0000313" key="2">
    <source>
        <dbReference type="Proteomes" id="UP000094652"/>
    </source>
</evidence>
<dbReference type="STRING" id="394958.BGI42_09580"/>
<dbReference type="AlphaFoldDB" id="A0A1D7XKU5"/>
<protein>
    <submittedName>
        <fullName evidence="1">DUF523 domain-containing protein</fullName>
    </submittedName>
</protein>
<sequence length="243" mass="27066">MYIISACLCGVNCKYNGENNLNEKCMDLFRKGKAILVCPEQLGGLSTPRTPVELKSSACDILSGNGIAITKDGIDVTEKFVKGAYETLKIAKEAGAAKAILKEKSPSCGVNKVYDGTFNGNKIYGIGITAYLLKKEGIEVFSEEDIEPNDEKLVYLDEYFKNKLKRRKFLELDDDEFYYDEALDLTECIDDVSDLPERVKNNVKRLVISLAEDLLGFVELDEISEATGLSIDEIVKIKNECEK</sequence>
<dbReference type="InterPro" id="IPR007553">
    <property type="entry name" value="2-thiour_desulf"/>
</dbReference>
<reference evidence="2" key="1">
    <citation type="submission" date="2016-09" db="EMBL/GenBank/DDBJ databases">
        <title>Genomics of Clostridium taeniosporum, an organism which forms endospores with ribbon-like appendages.</title>
        <authorList>
            <person name="Walker J.R."/>
        </authorList>
    </citation>
    <scope>NUCLEOTIDE SEQUENCE [LARGE SCALE GENOMIC DNA]</scope>
    <source>
        <strain evidence="2">1/k</strain>
    </source>
</reference>
<dbReference type="OrthoDB" id="9797779at2"/>
<accession>A0A1D7XKU5</accession>
<evidence type="ECO:0000313" key="1">
    <source>
        <dbReference type="EMBL" id="AOR23962.1"/>
    </source>
</evidence>
<keyword evidence="2" id="KW-1185">Reference proteome</keyword>
<gene>
    <name evidence="1" type="ORF">BGI42_09580</name>
</gene>
<dbReference type="Pfam" id="PF04463">
    <property type="entry name" value="2-thiour_desulf"/>
    <property type="match status" value="1"/>
</dbReference>
<proteinExistence type="predicted"/>
<dbReference type="PANTHER" id="PTHR30087:SF1">
    <property type="entry name" value="HYPOTHETICAL CYTOSOLIC PROTEIN"/>
    <property type="match status" value="1"/>
</dbReference>